<dbReference type="InterPro" id="IPR052414">
    <property type="entry name" value="U3_snoRNA-assoc_WDR"/>
</dbReference>
<protein>
    <submittedName>
        <fullName evidence="4">Uncharacterized protein LOC108679994</fullName>
    </submittedName>
</protein>
<dbReference type="GO" id="GO:0005730">
    <property type="term" value="C:nucleolus"/>
    <property type="evidence" value="ECO:0007669"/>
    <property type="project" value="TreeGrafter"/>
</dbReference>
<dbReference type="AlphaFoldDB" id="A0A8B7PDM1"/>
<dbReference type="KEGG" id="hazt:108679994"/>
<keyword evidence="3" id="KW-1185">Reference proteome</keyword>
<reference evidence="4" key="1">
    <citation type="submission" date="2025-08" db="UniProtKB">
        <authorList>
            <consortium name="RefSeq"/>
        </authorList>
    </citation>
    <scope>IDENTIFICATION</scope>
    <source>
        <tissue evidence="4">Whole organism</tissue>
    </source>
</reference>
<dbReference type="OrthoDB" id="6351484at2759"/>
<dbReference type="OMA" id="PCTALTW"/>
<evidence type="ECO:0000256" key="1">
    <source>
        <dbReference type="ARBA" id="ARBA00004123"/>
    </source>
</evidence>
<evidence type="ECO:0000313" key="4">
    <source>
        <dbReference type="RefSeq" id="XP_018024234.1"/>
    </source>
</evidence>
<keyword evidence="2" id="KW-0539">Nucleus</keyword>
<sequence length="607" mass="67895">MNHLRVGQHHCSSPDKLFFAVNGSDRTIRVYLVHSGKLLYEYQPSKQLSAPVSSLQFSLMKDGKSYNVLSLGTVDGRLILYNLPASRVLKQWKATSGEIAITAQQWLSANALAVLTSNNFLTIWDVEKQEIIRQFKVSGNRSMCKVTASVMAISSQSIELLHIGANGLKRKKKAISKSGCENEAEPGAVLRKLTGHASETSFLLPVLQKVTKQPLYLISASHNDVFVYIWDLPLKFTKNDTNNTRQSLESPRCVLKAVEQVADVMTTTQNVAVVSALGTLRLFCGCFSVSNLQKPIAATGCLRLYSNEEHTVVMPIQQVCLLTATHVRIVYGKGSCLRIEELSLSVLQGDVKLTRADFATQSAKKNRKTAHLLNTQMEHPKATFATSAQMPPLKVRGKRKDVGEDVAVTDNLPMESLMTAMNITTDVSITETSADVLNKKSQAQLLLQGINSGDSQLLHRVLTNTNVDVIKRTVSCLPCVAVRPLILEMHSFLNTYWHKNISYTLWLKEIIFQHLAFINSLPERDSLIRPFKQYCSAHKVHQLKTFELKRRLDSIQHNINRTKTLESDAKTFTPLIVVREESSDDEGGEDVKKRFKNDEISAMEWDD</sequence>
<proteinExistence type="predicted"/>
<accession>A0A8B7PDM1</accession>
<dbReference type="Proteomes" id="UP000694843">
    <property type="component" value="Unplaced"/>
</dbReference>
<dbReference type="Gene3D" id="2.130.10.10">
    <property type="entry name" value="YVTN repeat-like/Quinoprotein amine dehydrogenase"/>
    <property type="match status" value="1"/>
</dbReference>
<dbReference type="PANTHER" id="PTHR44267:SF1">
    <property type="entry name" value="WD REPEAT-CONTAINING PROTEIN 43"/>
    <property type="match status" value="1"/>
</dbReference>
<evidence type="ECO:0000313" key="3">
    <source>
        <dbReference type="Proteomes" id="UP000694843"/>
    </source>
</evidence>
<gene>
    <name evidence="4" type="primary">LOC108679994</name>
</gene>
<dbReference type="GeneID" id="108679994"/>
<dbReference type="InterPro" id="IPR036322">
    <property type="entry name" value="WD40_repeat_dom_sf"/>
</dbReference>
<dbReference type="PANTHER" id="PTHR44267">
    <property type="entry name" value="WD REPEAT-CONTAINING PROTEIN 43"/>
    <property type="match status" value="1"/>
</dbReference>
<comment type="subcellular location">
    <subcellularLocation>
        <location evidence="1">Nucleus</location>
    </subcellularLocation>
</comment>
<dbReference type="RefSeq" id="XP_018024234.1">
    <property type="nucleotide sequence ID" value="XM_018168745.2"/>
</dbReference>
<evidence type="ECO:0000256" key="2">
    <source>
        <dbReference type="ARBA" id="ARBA00023242"/>
    </source>
</evidence>
<name>A0A8B7PDM1_HYAAZ</name>
<dbReference type="InterPro" id="IPR015943">
    <property type="entry name" value="WD40/YVTN_repeat-like_dom_sf"/>
</dbReference>
<dbReference type="SUPFAM" id="SSF50978">
    <property type="entry name" value="WD40 repeat-like"/>
    <property type="match status" value="1"/>
</dbReference>
<organism evidence="3 4">
    <name type="scientific">Hyalella azteca</name>
    <name type="common">Amphipod</name>
    <dbReference type="NCBI Taxonomy" id="294128"/>
    <lineage>
        <taxon>Eukaryota</taxon>
        <taxon>Metazoa</taxon>
        <taxon>Ecdysozoa</taxon>
        <taxon>Arthropoda</taxon>
        <taxon>Crustacea</taxon>
        <taxon>Multicrustacea</taxon>
        <taxon>Malacostraca</taxon>
        <taxon>Eumalacostraca</taxon>
        <taxon>Peracarida</taxon>
        <taxon>Amphipoda</taxon>
        <taxon>Senticaudata</taxon>
        <taxon>Talitrida</taxon>
        <taxon>Talitroidea</taxon>
        <taxon>Hyalellidae</taxon>
        <taxon>Hyalella</taxon>
    </lineage>
</organism>
<dbReference type="GO" id="GO:0000462">
    <property type="term" value="P:maturation of SSU-rRNA from tricistronic rRNA transcript (SSU-rRNA, 5.8S rRNA, LSU-rRNA)"/>
    <property type="evidence" value="ECO:0007669"/>
    <property type="project" value="TreeGrafter"/>
</dbReference>